<comment type="similarity">
    <text evidence="2">Belongs to the ACC deaminase/D-cysteine desulfhydrase family.</text>
</comment>
<dbReference type="InterPro" id="IPR001926">
    <property type="entry name" value="TrpB-like_PALP"/>
</dbReference>
<keyword evidence="5" id="KW-1185">Reference proteome</keyword>
<evidence type="ECO:0000313" key="5">
    <source>
        <dbReference type="Proteomes" id="UP000694865"/>
    </source>
</evidence>
<dbReference type="GeneID" id="100375969"/>
<dbReference type="InterPro" id="IPR027278">
    <property type="entry name" value="ACCD_DCysDesulf"/>
</dbReference>
<dbReference type="InterPro" id="IPR036052">
    <property type="entry name" value="TrpB-like_PALP_sf"/>
</dbReference>
<evidence type="ECO:0000259" key="4">
    <source>
        <dbReference type="Pfam" id="PF00291"/>
    </source>
</evidence>
<proteinExistence type="inferred from homology"/>
<organism evidence="5 6">
    <name type="scientific">Saccoglossus kowalevskii</name>
    <name type="common">Acorn worm</name>
    <dbReference type="NCBI Taxonomy" id="10224"/>
    <lineage>
        <taxon>Eukaryota</taxon>
        <taxon>Metazoa</taxon>
        <taxon>Hemichordata</taxon>
        <taxon>Enteropneusta</taxon>
        <taxon>Harrimaniidae</taxon>
        <taxon>Saccoglossus</taxon>
    </lineage>
</organism>
<comment type="cofactor">
    <cofactor evidence="1">
        <name>pyridoxal 5'-phosphate</name>
        <dbReference type="ChEBI" id="CHEBI:597326"/>
    </cofactor>
</comment>
<gene>
    <name evidence="6" type="primary">LOC100375969</name>
</gene>
<accession>A0ABM0GRG7</accession>
<evidence type="ECO:0000256" key="3">
    <source>
        <dbReference type="ARBA" id="ARBA00022898"/>
    </source>
</evidence>
<dbReference type="Pfam" id="PF00291">
    <property type="entry name" value="PALP"/>
    <property type="match status" value="1"/>
</dbReference>
<dbReference type="SUPFAM" id="SSF53686">
    <property type="entry name" value="Tryptophan synthase beta subunit-like PLP-dependent enzymes"/>
    <property type="match status" value="1"/>
</dbReference>
<keyword evidence="3" id="KW-0663">Pyridoxal phosphate</keyword>
<protein>
    <submittedName>
        <fullName evidence="6">Probable 1-aminocyclopropane-1-carboxylate deaminase-like</fullName>
    </submittedName>
</protein>
<dbReference type="Proteomes" id="UP000694865">
    <property type="component" value="Unplaced"/>
</dbReference>
<reference evidence="6" key="1">
    <citation type="submission" date="2025-08" db="UniProtKB">
        <authorList>
            <consortium name="RefSeq"/>
        </authorList>
    </citation>
    <scope>IDENTIFICATION</scope>
    <source>
        <tissue evidence="6">Testes</tissue>
    </source>
</reference>
<evidence type="ECO:0000313" key="6">
    <source>
        <dbReference type="RefSeq" id="XP_002735695.1"/>
    </source>
</evidence>
<dbReference type="RefSeq" id="XP_002735695.1">
    <property type="nucleotide sequence ID" value="XM_002735649.1"/>
</dbReference>
<evidence type="ECO:0000256" key="2">
    <source>
        <dbReference type="ARBA" id="ARBA00008639"/>
    </source>
</evidence>
<feature type="domain" description="Tryptophan synthase beta chain-like PALP" evidence="4">
    <location>
        <begin position="33"/>
        <end position="296"/>
    </location>
</feature>
<dbReference type="Gene3D" id="3.40.50.1100">
    <property type="match status" value="2"/>
</dbReference>
<dbReference type="PANTHER" id="PTHR43780">
    <property type="entry name" value="1-AMINOCYCLOPROPANE-1-CARBOXYLATE DEAMINASE-RELATED"/>
    <property type="match status" value="1"/>
</dbReference>
<name>A0ABM0GRG7_SACKO</name>
<evidence type="ECO:0000256" key="1">
    <source>
        <dbReference type="ARBA" id="ARBA00001933"/>
    </source>
</evidence>
<sequence length="340" mass="37032">MSDPTVAKSFLRDWEAPEFAKKMKNVPKHRMEIRNLEFLLADAVVKGHKSVVTCGAFTSNHCRTTAVASAQLGLDAHICIRGGGEKVPMRGNLMLSRFSGATLYRLPDSISDSGFFDKMVELSKKLGTITGDEPYVIPVGGSSYPGLFGYVNCFAEMMQQGVLEKYTDIVITCGTAVTTGAIAISNYLTGSKLRIHSFSIKRPLSFIYGYVQECIDLAGLDGVKAEDLVSACVDYIGEGYGKNTEQELDFIRNAADTTGIVLDPVYTGKAARGAVEEMKNNPGRFKGKKVLFLHSGGVFSIYTDQRFDGVMTKEGSAANKVHYWLDLESEPPVGVTAKEQ</sequence>
<dbReference type="PANTHER" id="PTHR43780:SF2">
    <property type="entry name" value="1-AMINOCYCLOPROPANE-1-CARBOXYLATE DEAMINASE-RELATED"/>
    <property type="match status" value="1"/>
</dbReference>